<dbReference type="EMBL" id="UINC01036014">
    <property type="protein sequence ID" value="SVB29329.1"/>
    <property type="molecule type" value="Genomic_DNA"/>
</dbReference>
<sequence>VGPSRYVKNIHWTIPVRRGYDGRQTAIEVLPEQAGYGIHGIMTEKTSSHLSKKVDQGRQARLARALRKNLRRRKAQQTPASSAPSRTQKN</sequence>
<protein>
    <submittedName>
        <fullName evidence="2">Uncharacterized protein</fullName>
    </submittedName>
</protein>
<gene>
    <name evidence="2" type="ORF">METZ01_LOCUS182183</name>
</gene>
<proteinExistence type="predicted"/>
<accession>A0A382CTY0</accession>
<evidence type="ECO:0000313" key="2">
    <source>
        <dbReference type="EMBL" id="SVB29329.1"/>
    </source>
</evidence>
<feature type="non-terminal residue" evidence="2">
    <location>
        <position position="1"/>
    </location>
</feature>
<evidence type="ECO:0000256" key="1">
    <source>
        <dbReference type="SAM" id="MobiDB-lite"/>
    </source>
</evidence>
<feature type="region of interest" description="Disordered" evidence="1">
    <location>
        <begin position="69"/>
        <end position="90"/>
    </location>
</feature>
<organism evidence="2">
    <name type="scientific">marine metagenome</name>
    <dbReference type="NCBI Taxonomy" id="408172"/>
    <lineage>
        <taxon>unclassified sequences</taxon>
        <taxon>metagenomes</taxon>
        <taxon>ecological metagenomes</taxon>
    </lineage>
</organism>
<dbReference type="AlphaFoldDB" id="A0A382CTY0"/>
<feature type="compositionally biased region" description="Polar residues" evidence="1">
    <location>
        <begin position="78"/>
        <end position="90"/>
    </location>
</feature>
<reference evidence="2" key="1">
    <citation type="submission" date="2018-05" db="EMBL/GenBank/DDBJ databases">
        <authorList>
            <person name="Lanie J.A."/>
            <person name="Ng W.-L."/>
            <person name="Kazmierczak K.M."/>
            <person name="Andrzejewski T.M."/>
            <person name="Davidsen T.M."/>
            <person name="Wayne K.J."/>
            <person name="Tettelin H."/>
            <person name="Glass J.I."/>
            <person name="Rusch D."/>
            <person name="Podicherti R."/>
            <person name="Tsui H.-C.T."/>
            <person name="Winkler M.E."/>
        </authorList>
    </citation>
    <scope>NUCLEOTIDE SEQUENCE</scope>
</reference>
<name>A0A382CTY0_9ZZZZ</name>